<dbReference type="AlphaFoldDB" id="A0A9E8MXL4"/>
<dbReference type="KEGG" id="lnu:N7U66_04425"/>
<dbReference type="EMBL" id="CP113088">
    <property type="protein sequence ID" value="WAC02881.1"/>
    <property type="molecule type" value="Genomic_DNA"/>
</dbReference>
<gene>
    <name evidence="3" type="ORF">N7U66_04425</name>
</gene>
<dbReference type="InterPro" id="IPR025665">
    <property type="entry name" value="Beta-barrel_OMP_2"/>
</dbReference>
<accession>A0A9E8MXL4</accession>
<evidence type="ECO:0000313" key="4">
    <source>
        <dbReference type="Proteomes" id="UP001164705"/>
    </source>
</evidence>
<proteinExistence type="predicted"/>
<dbReference type="Pfam" id="PF13568">
    <property type="entry name" value="OMP_b-brl_2"/>
    <property type="match status" value="1"/>
</dbReference>
<dbReference type="RefSeq" id="WP_267677482.1">
    <property type="nucleotide sequence ID" value="NZ_CP113088.1"/>
</dbReference>
<dbReference type="Proteomes" id="UP001164705">
    <property type="component" value="Chromosome"/>
</dbReference>
<feature type="domain" description="Outer membrane protein beta-barrel" evidence="2">
    <location>
        <begin position="19"/>
        <end position="191"/>
    </location>
</feature>
<evidence type="ECO:0000259" key="2">
    <source>
        <dbReference type="Pfam" id="PF13568"/>
    </source>
</evidence>
<organism evidence="3 4">
    <name type="scientific">Lacinutrix neustonica</name>
    <dbReference type="NCBI Taxonomy" id="2980107"/>
    <lineage>
        <taxon>Bacteria</taxon>
        <taxon>Pseudomonadati</taxon>
        <taxon>Bacteroidota</taxon>
        <taxon>Flavobacteriia</taxon>
        <taxon>Flavobacteriales</taxon>
        <taxon>Flavobacteriaceae</taxon>
        <taxon>Lacinutrix</taxon>
    </lineage>
</organism>
<feature type="signal peptide" evidence="1">
    <location>
        <begin position="1"/>
        <end position="20"/>
    </location>
</feature>
<evidence type="ECO:0000313" key="3">
    <source>
        <dbReference type="EMBL" id="WAC02881.1"/>
    </source>
</evidence>
<keyword evidence="1" id="KW-0732">Signal</keyword>
<sequence length="215" mass="23231">MKKLLFTAAIAVLGFTTVNAQEVQFGAKAGVNFATLSGDNVDGVDSKTGFHVGVVAEIMVSEKFSFQPEIMYSAQGASTSYSETQNFGGDTYSYEEEEKAKLNYINLPLMGKFYVAEGFSVEAGPQIGFLISAKGEYEYSETLNGVTQSGSEEEDIENISSVDLGVNFGLGYKLDNGLNFGARYNLGLSNINDYEGADNNKVHNNVIQVSVGFMF</sequence>
<protein>
    <submittedName>
        <fullName evidence="3">Porin family protein</fullName>
    </submittedName>
</protein>
<feature type="chain" id="PRO_5038507057" evidence="1">
    <location>
        <begin position="21"/>
        <end position="215"/>
    </location>
</feature>
<evidence type="ECO:0000256" key="1">
    <source>
        <dbReference type="SAM" id="SignalP"/>
    </source>
</evidence>
<keyword evidence="4" id="KW-1185">Reference proteome</keyword>
<name>A0A9E8MXL4_9FLAO</name>
<dbReference type="Gene3D" id="2.40.160.60">
    <property type="entry name" value="Outer membrane protein transport protein (OMPP1/FadL/TodX)"/>
    <property type="match status" value="1"/>
</dbReference>
<reference evidence="3" key="1">
    <citation type="submission" date="2022-11" db="EMBL/GenBank/DDBJ databases">
        <title>Lacinutrix neustonica HL-RS19T sp. nov., isolated from the surface microlayer sample of brackish Lake Shihwa.</title>
        <authorList>
            <person name="Choi J.Y."/>
            <person name="Hwang C.Y."/>
        </authorList>
    </citation>
    <scope>NUCLEOTIDE SEQUENCE</scope>
    <source>
        <strain evidence="3">HL-RS19</strain>
    </source>
</reference>